<proteinExistence type="predicted"/>
<protein>
    <submittedName>
        <fullName evidence="3">Uncharacterized protein</fullName>
    </submittedName>
</protein>
<gene>
    <name evidence="3" type="ORF">M747DRAFT_161283</name>
</gene>
<accession>A0A370BMX9</accession>
<keyword evidence="2" id="KW-0812">Transmembrane</keyword>
<dbReference type="Proteomes" id="UP000253845">
    <property type="component" value="Unassembled WGS sequence"/>
</dbReference>
<dbReference type="VEuPathDB" id="FungiDB:M747DRAFT_161283"/>
<evidence type="ECO:0000256" key="2">
    <source>
        <dbReference type="SAM" id="Phobius"/>
    </source>
</evidence>
<keyword evidence="2" id="KW-0472">Membrane</keyword>
<sequence length="119" mass="12534">MSIGSIMPSTIIAKVGCMFYGSRVTIPCVTVIIVVVFGVIAQHKPNPSPADLNTRSPTEVSGRAVSSGAMGQPGGMLVARKHIERPGELTWLLTGRYCDAGATAGREKHACRVIKAHCS</sequence>
<reference evidence="3 4" key="1">
    <citation type="submission" date="2018-07" db="EMBL/GenBank/DDBJ databases">
        <title>Section-level genome sequencing of Aspergillus section Nigri to investigate inter- and intra-species variation.</title>
        <authorList>
            <consortium name="DOE Joint Genome Institute"/>
            <person name="Vesth T.C."/>
            <person name="Nybo J.L."/>
            <person name="Theobald S."/>
            <person name="Frisvad J.C."/>
            <person name="Larsen T.O."/>
            <person name="Nielsen K.F."/>
            <person name="Hoof J.B."/>
            <person name="Brandl J."/>
            <person name="Salamov A."/>
            <person name="Riley R."/>
            <person name="Gladden J.M."/>
            <person name="Phatale P."/>
            <person name="Nielsen M.T."/>
            <person name="Lyhne E.K."/>
            <person name="Kogle M.E."/>
            <person name="Strasser K."/>
            <person name="McDonnell E."/>
            <person name="Barry K."/>
            <person name="Clum A."/>
            <person name="Chen C."/>
            <person name="Nolan M."/>
            <person name="Sandor L."/>
            <person name="Kuo A."/>
            <person name="Lipzen A."/>
            <person name="Hainaut M."/>
            <person name="Drula E."/>
            <person name="Tsang A."/>
            <person name="Magnuson J.K."/>
            <person name="Henrissat B."/>
            <person name="Wiebenga A."/>
            <person name="Simmons B.A."/>
            <person name="Makela M.R."/>
            <person name="De vries R.P."/>
            <person name="Grigoriev I.V."/>
            <person name="Mortensen U.H."/>
            <person name="Baker S.E."/>
            <person name="Andersen M.R."/>
        </authorList>
    </citation>
    <scope>NUCLEOTIDE SEQUENCE [LARGE SCALE GENOMIC DNA]</scope>
    <source>
        <strain evidence="3 4">ATCC 13496</strain>
    </source>
</reference>
<keyword evidence="2" id="KW-1133">Transmembrane helix</keyword>
<evidence type="ECO:0000313" key="4">
    <source>
        <dbReference type="Proteomes" id="UP000253845"/>
    </source>
</evidence>
<dbReference type="AlphaFoldDB" id="A0A370BMX9"/>
<feature type="transmembrane region" description="Helical" evidence="2">
    <location>
        <begin position="20"/>
        <end position="41"/>
    </location>
</feature>
<dbReference type="EMBL" id="KZ851967">
    <property type="protein sequence ID" value="RDH14421.1"/>
    <property type="molecule type" value="Genomic_DNA"/>
</dbReference>
<evidence type="ECO:0000256" key="1">
    <source>
        <dbReference type="SAM" id="MobiDB-lite"/>
    </source>
</evidence>
<feature type="region of interest" description="Disordered" evidence="1">
    <location>
        <begin position="47"/>
        <end position="71"/>
    </location>
</feature>
<organism evidence="3 4">
    <name type="scientific">Aspergillus niger ATCC 13496</name>
    <dbReference type="NCBI Taxonomy" id="1353008"/>
    <lineage>
        <taxon>Eukaryota</taxon>
        <taxon>Fungi</taxon>
        <taxon>Dikarya</taxon>
        <taxon>Ascomycota</taxon>
        <taxon>Pezizomycotina</taxon>
        <taxon>Eurotiomycetes</taxon>
        <taxon>Eurotiomycetidae</taxon>
        <taxon>Eurotiales</taxon>
        <taxon>Aspergillaceae</taxon>
        <taxon>Aspergillus</taxon>
        <taxon>Aspergillus subgen. Circumdati</taxon>
    </lineage>
</organism>
<name>A0A370BMX9_ASPNG</name>
<evidence type="ECO:0000313" key="3">
    <source>
        <dbReference type="EMBL" id="RDH14421.1"/>
    </source>
</evidence>